<dbReference type="EMBL" id="RBXL01000001">
    <property type="protein sequence ID" value="RKT44505.1"/>
    <property type="molecule type" value="Genomic_DNA"/>
</dbReference>
<accession>A0A495V616</accession>
<proteinExistence type="predicted"/>
<evidence type="ECO:0000313" key="6">
    <source>
        <dbReference type="EMBL" id="RKT46377.1"/>
    </source>
</evidence>
<comment type="caution">
    <text evidence="4">The sequence shown here is derived from an EMBL/GenBank/DDBJ whole genome shotgun (WGS) entry which is preliminary data.</text>
</comment>
<feature type="region of interest" description="Disordered" evidence="1">
    <location>
        <begin position="184"/>
        <end position="206"/>
    </location>
</feature>
<dbReference type="EMBL" id="RBXL01000001">
    <property type="protein sequence ID" value="RKT44714.1"/>
    <property type="molecule type" value="Genomic_DNA"/>
</dbReference>
<reference evidence="4 7" key="1">
    <citation type="submission" date="2018-10" db="EMBL/GenBank/DDBJ databases">
        <title>Genomic Encyclopedia of Archaeal and Bacterial Type Strains, Phase II (KMG-II): from individual species to whole genera.</title>
        <authorList>
            <person name="Goeker M."/>
        </authorList>
    </citation>
    <scope>NUCLEOTIDE SEQUENCE [LARGE SCALE GENOMIC DNA]</scope>
    <source>
        <strain evidence="4 7">DSM 235</strain>
    </source>
</reference>
<gene>
    <name evidence="2" type="ORF">BDD21_1839</name>
    <name evidence="3" type="ORF">BDD21_1890</name>
    <name evidence="4" type="ORF">BDD21_2112</name>
    <name evidence="5" type="ORF">BDD21_2815</name>
    <name evidence="6" type="ORF">BDD21_3889</name>
</gene>
<dbReference type="RefSeq" id="WP_120796895.1">
    <property type="nucleotide sequence ID" value="NZ_RBXL01000001.1"/>
</dbReference>
<dbReference type="Proteomes" id="UP000274556">
    <property type="component" value="Unassembled WGS sequence"/>
</dbReference>
<dbReference type="EMBL" id="RBXL01000001">
    <property type="protein sequence ID" value="RKT46377.1"/>
    <property type="molecule type" value="Genomic_DNA"/>
</dbReference>
<evidence type="ECO:0000313" key="7">
    <source>
        <dbReference type="Proteomes" id="UP000274556"/>
    </source>
</evidence>
<dbReference type="EMBL" id="RBXL01000001">
    <property type="protein sequence ID" value="RKT45368.1"/>
    <property type="molecule type" value="Genomic_DNA"/>
</dbReference>
<keyword evidence="7" id="KW-1185">Reference proteome</keyword>
<dbReference type="EMBL" id="RBXL01000001">
    <property type="protein sequence ID" value="RKT44456.1"/>
    <property type="molecule type" value="Genomic_DNA"/>
</dbReference>
<dbReference type="OrthoDB" id="5793705at2"/>
<evidence type="ECO:0000313" key="4">
    <source>
        <dbReference type="EMBL" id="RKT44714.1"/>
    </source>
</evidence>
<evidence type="ECO:0000256" key="1">
    <source>
        <dbReference type="SAM" id="MobiDB-lite"/>
    </source>
</evidence>
<evidence type="ECO:0000313" key="5">
    <source>
        <dbReference type="EMBL" id="RKT45368.1"/>
    </source>
</evidence>
<name>A0A495V616_9GAMM</name>
<evidence type="ECO:0000313" key="3">
    <source>
        <dbReference type="EMBL" id="RKT44505.1"/>
    </source>
</evidence>
<protein>
    <submittedName>
        <fullName evidence="4">Uncharacterized protein</fullName>
    </submittedName>
</protein>
<evidence type="ECO:0000313" key="2">
    <source>
        <dbReference type="EMBL" id="RKT44456.1"/>
    </source>
</evidence>
<organism evidence="4 7">
    <name type="scientific">Thiocapsa rosea</name>
    <dbReference type="NCBI Taxonomy" id="69360"/>
    <lineage>
        <taxon>Bacteria</taxon>
        <taxon>Pseudomonadati</taxon>
        <taxon>Pseudomonadota</taxon>
        <taxon>Gammaproteobacteria</taxon>
        <taxon>Chromatiales</taxon>
        <taxon>Chromatiaceae</taxon>
        <taxon>Thiocapsa</taxon>
    </lineage>
</organism>
<sequence>MQLRFECHLTGADYVTQQGWLSATLPCCPLHPHGDCGFARHGTYERVSPPGTRVARWYCPEGHRTFSLLPDCLAARLSGTLSEVEAVVRAAEQAPSLEALCKHQRLDIELPGALRWVRRRVQDVHGALHRIKGVLGDTFANVAPTLTAFADHLEVEPVLVALRGIAAAWLDVLPKPLGFAPRRRRGRSALPRLQHRAGPDPPGCPA</sequence>
<dbReference type="AlphaFoldDB" id="A0A495V616"/>